<accession>A0A7W4TLB8</accession>
<gene>
    <name evidence="1" type="ORF">FHR75_001802</name>
</gene>
<reference evidence="1 2" key="1">
    <citation type="submission" date="2020-08" db="EMBL/GenBank/DDBJ databases">
        <title>The Agave Microbiome: Exploring the role of microbial communities in plant adaptations to desert environments.</title>
        <authorList>
            <person name="Partida-Martinez L.P."/>
        </authorList>
    </citation>
    <scope>NUCLEOTIDE SEQUENCE [LARGE SCALE GENOMIC DNA]</scope>
    <source>
        <strain evidence="1 2">AS2.23</strain>
    </source>
</reference>
<dbReference type="Proteomes" id="UP000533269">
    <property type="component" value="Unassembled WGS sequence"/>
</dbReference>
<dbReference type="EMBL" id="JACHVY010000001">
    <property type="protein sequence ID" value="MBB2901014.1"/>
    <property type="molecule type" value="Genomic_DNA"/>
</dbReference>
<proteinExistence type="predicted"/>
<sequence length="42" mass="4665">MRRAELAHILRATSRIAEDTEIVVIGSQSILGRTTRTTSPTR</sequence>
<reference evidence="1 2" key="2">
    <citation type="submission" date="2020-08" db="EMBL/GenBank/DDBJ databases">
        <authorList>
            <person name="Partida-Martinez L."/>
            <person name="Huntemann M."/>
            <person name="Clum A."/>
            <person name="Wang J."/>
            <person name="Palaniappan K."/>
            <person name="Ritter S."/>
            <person name="Chen I.-M."/>
            <person name="Stamatis D."/>
            <person name="Reddy T."/>
            <person name="O'Malley R."/>
            <person name="Daum C."/>
            <person name="Shapiro N."/>
            <person name="Ivanova N."/>
            <person name="Kyrpides N."/>
            <person name="Woyke T."/>
        </authorList>
    </citation>
    <scope>NUCLEOTIDE SEQUENCE [LARGE SCALE GENOMIC DNA]</scope>
    <source>
        <strain evidence="1 2">AS2.23</strain>
    </source>
</reference>
<protein>
    <submittedName>
        <fullName evidence="1">Uncharacterized protein</fullName>
    </submittedName>
</protein>
<organism evidence="1 2">
    <name type="scientific">Kineococcus radiotolerans</name>
    <dbReference type="NCBI Taxonomy" id="131568"/>
    <lineage>
        <taxon>Bacteria</taxon>
        <taxon>Bacillati</taxon>
        <taxon>Actinomycetota</taxon>
        <taxon>Actinomycetes</taxon>
        <taxon>Kineosporiales</taxon>
        <taxon>Kineosporiaceae</taxon>
        <taxon>Kineococcus</taxon>
    </lineage>
</organism>
<dbReference type="AlphaFoldDB" id="A0A7W4TLB8"/>
<comment type="caution">
    <text evidence="1">The sequence shown here is derived from an EMBL/GenBank/DDBJ whole genome shotgun (WGS) entry which is preliminary data.</text>
</comment>
<evidence type="ECO:0000313" key="1">
    <source>
        <dbReference type="EMBL" id="MBB2901014.1"/>
    </source>
</evidence>
<name>A0A7W4TLB8_KINRA</name>
<evidence type="ECO:0000313" key="2">
    <source>
        <dbReference type="Proteomes" id="UP000533269"/>
    </source>
</evidence>